<keyword evidence="1" id="KW-0472">Membrane</keyword>
<dbReference type="AlphaFoldDB" id="A0A4P8XLW5"/>
<feature type="transmembrane region" description="Helical" evidence="1">
    <location>
        <begin position="105"/>
        <end position="123"/>
    </location>
</feature>
<protein>
    <recommendedName>
        <fullName evidence="4">Cytochrome c biogenesis protein CcdC</fullName>
    </recommendedName>
</protein>
<keyword evidence="1" id="KW-1133">Transmembrane helix</keyword>
<dbReference type="KEGG" id="palo:E6C60_0476"/>
<dbReference type="PIRSF" id="PIRSF021441">
    <property type="entry name" value="DUF1453"/>
    <property type="match status" value="1"/>
</dbReference>
<evidence type="ECO:0000313" key="2">
    <source>
        <dbReference type="EMBL" id="QCT01199.1"/>
    </source>
</evidence>
<gene>
    <name evidence="2" type="ORF">E6C60_0476</name>
</gene>
<evidence type="ECO:0008006" key="4">
    <source>
        <dbReference type="Google" id="ProtNLM"/>
    </source>
</evidence>
<dbReference type="Pfam" id="PF07301">
    <property type="entry name" value="DUF1453"/>
    <property type="match status" value="1"/>
</dbReference>
<feature type="transmembrane region" description="Helical" evidence="1">
    <location>
        <begin position="43"/>
        <end position="60"/>
    </location>
</feature>
<dbReference type="InterPro" id="IPR031306">
    <property type="entry name" value="CcdC"/>
</dbReference>
<evidence type="ECO:0000313" key="3">
    <source>
        <dbReference type="Proteomes" id="UP000300879"/>
    </source>
</evidence>
<dbReference type="PANTHER" id="PTHR39164">
    <property type="entry name" value="PROTEIN CCDC"/>
    <property type="match status" value="1"/>
</dbReference>
<proteinExistence type="predicted"/>
<organism evidence="2 3">
    <name type="scientific">Paenibacillus algicola</name>
    <dbReference type="NCBI Taxonomy" id="2565926"/>
    <lineage>
        <taxon>Bacteria</taxon>
        <taxon>Bacillati</taxon>
        <taxon>Bacillota</taxon>
        <taxon>Bacilli</taxon>
        <taxon>Bacillales</taxon>
        <taxon>Paenibacillaceae</taxon>
        <taxon>Paenibacillus</taxon>
    </lineage>
</organism>
<dbReference type="Proteomes" id="UP000300879">
    <property type="component" value="Chromosome"/>
</dbReference>
<sequence>MVQLDFNSPILQIGSTVGMLVMALAVILIRVKASHRPVTVRKIIIPPLGMTTGFLMFVVPEVRIPLLWAIVSFLVGWFIFSYPLIRGTRFELVEGQVFIQRSRSFVFILLGLLTVRLLLHTYIEQHISIPQTGALFFLLAYGMITHWRVSMYRQYVRITGPNPAA</sequence>
<reference evidence="2 3" key="1">
    <citation type="submission" date="2019-05" db="EMBL/GenBank/DDBJ databases">
        <authorList>
            <person name="Chen C."/>
        </authorList>
    </citation>
    <scope>NUCLEOTIDE SEQUENCE [LARGE SCALE GENOMIC DNA]</scope>
    <source>
        <strain evidence="2 3">HB172198</strain>
    </source>
</reference>
<keyword evidence="1" id="KW-0812">Transmembrane</keyword>
<dbReference type="InterPro" id="IPR058247">
    <property type="entry name" value="DUF1453"/>
</dbReference>
<feature type="transmembrane region" description="Helical" evidence="1">
    <location>
        <begin position="129"/>
        <end position="147"/>
    </location>
</feature>
<evidence type="ECO:0000256" key="1">
    <source>
        <dbReference type="SAM" id="Phobius"/>
    </source>
</evidence>
<dbReference type="EMBL" id="CP040396">
    <property type="protein sequence ID" value="QCT01199.1"/>
    <property type="molecule type" value="Genomic_DNA"/>
</dbReference>
<feature type="transmembrane region" description="Helical" evidence="1">
    <location>
        <begin position="66"/>
        <end position="85"/>
    </location>
</feature>
<accession>A0A4P8XLW5</accession>
<keyword evidence="3" id="KW-1185">Reference proteome</keyword>
<dbReference type="PANTHER" id="PTHR39164:SF1">
    <property type="entry name" value="PROTEIN CCDC"/>
    <property type="match status" value="1"/>
</dbReference>
<name>A0A4P8XLW5_9BACL</name>
<feature type="transmembrane region" description="Helical" evidence="1">
    <location>
        <begin position="12"/>
        <end position="31"/>
    </location>
</feature>